<organism evidence="4 5">
    <name type="scientific">Actinopolymorpha cephalotaxi</name>
    <dbReference type="NCBI Taxonomy" id="504797"/>
    <lineage>
        <taxon>Bacteria</taxon>
        <taxon>Bacillati</taxon>
        <taxon>Actinomycetota</taxon>
        <taxon>Actinomycetes</taxon>
        <taxon>Propionibacteriales</taxon>
        <taxon>Actinopolymorphaceae</taxon>
        <taxon>Actinopolymorpha</taxon>
    </lineage>
</organism>
<dbReference type="InterPro" id="IPR019692">
    <property type="entry name" value="CFP-6_PH"/>
</dbReference>
<evidence type="ECO:0000313" key="4">
    <source>
        <dbReference type="EMBL" id="NYH82511.1"/>
    </source>
</evidence>
<keyword evidence="5" id="KW-1185">Reference proteome</keyword>
<evidence type="ECO:0000256" key="1">
    <source>
        <dbReference type="SAM" id="MobiDB-lite"/>
    </source>
</evidence>
<accession>A0ABX2RZQ7</accession>
<keyword evidence="2" id="KW-0812">Transmembrane</keyword>
<dbReference type="Proteomes" id="UP000533017">
    <property type="component" value="Unassembled WGS sequence"/>
</dbReference>
<sequence length="186" mass="19712">MSGSVPSMSVRQPDPGDAGDHAGARGGGGDRGGAGPEVPPLPHTWRSQLGLVVAVAMGILLAAAAAGLWIAFPAEIRAKFSWPQTLTLLAFLAVLLFGLYRLGRMRARADETGLTIVNLTRTHTLEWAQVVRVNLRRGDPWVQLDLDDGTTVSVMAIQSADGDRARSAARQLARLVVAHSGTSRDD</sequence>
<feature type="transmembrane region" description="Helical" evidence="2">
    <location>
        <begin position="84"/>
        <end position="102"/>
    </location>
</feature>
<dbReference type="Pfam" id="PF10756">
    <property type="entry name" value="bPH_6"/>
    <property type="match status" value="1"/>
</dbReference>
<feature type="region of interest" description="Disordered" evidence="1">
    <location>
        <begin position="1"/>
        <end position="40"/>
    </location>
</feature>
<proteinExistence type="predicted"/>
<name>A0ABX2RZQ7_9ACTN</name>
<feature type="transmembrane region" description="Helical" evidence="2">
    <location>
        <begin position="49"/>
        <end position="72"/>
    </location>
</feature>
<evidence type="ECO:0000256" key="2">
    <source>
        <dbReference type="SAM" id="Phobius"/>
    </source>
</evidence>
<keyword evidence="2" id="KW-1133">Transmembrane helix</keyword>
<gene>
    <name evidence="4" type="ORF">FHR37_001362</name>
</gene>
<evidence type="ECO:0000313" key="5">
    <source>
        <dbReference type="Proteomes" id="UP000533017"/>
    </source>
</evidence>
<feature type="domain" description="Low molecular weight protein antigen 6 PH" evidence="3">
    <location>
        <begin position="104"/>
        <end position="172"/>
    </location>
</feature>
<keyword evidence="2" id="KW-0472">Membrane</keyword>
<protein>
    <recommendedName>
        <fullName evidence="3">Low molecular weight protein antigen 6 PH domain-containing protein</fullName>
    </recommendedName>
</protein>
<comment type="caution">
    <text evidence="4">The sequence shown here is derived from an EMBL/GenBank/DDBJ whole genome shotgun (WGS) entry which is preliminary data.</text>
</comment>
<evidence type="ECO:0000259" key="3">
    <source>
        <dbReference type="Pfam" id="PF10756"/>
    </source>
</evidence>
<reference evidence="4 5" key="1">
    <citation type="submission" date="2020-07" db="EMBL/GenBank/DDBJ databases">
        <title>Sequencing the genomes of 1000 actinobacteria strains.</title>
        <authorList>
            <person name="Klenk H.-P."/>
        </authorList>
    </citation>
    <scope>NUCLEOTIDE SEQUENCE [LARGE SCALE GENOMIC DNA]</scope>
    <source>
        <strain evidence="4 5">DSM 45117</strain>
    </source>
</reference>
<dbReference type="EMBL" id="JACBZA010000001">
    <property type="protein sequence ID" value="NYH82511.1"/>
    <property type="molecule type" value="Genomic_DNA"/>
</dbReference>
<feature type="compositionally biased region" description="Polar residues" evidence="1">
    <location>
        <begin position="1"/>
        <end position="10"/>
    </location>
</feature>
<dbReference type="RefSeq" id="WP_237768720.1">
    <property type="nucleotide sequence ID" value="NZ_FOOI01000005.1"/>
</dbReference>
<feature type="compositionally biased region" description="Gly residues" evidence="1">
    <location>
        <begin position="24"/>
        <end position="35"/>
    </location>
</feature>